<feature type="domain" description="SH3b" evidence="2">
    <location>
        <begin position="67"/>
        <end position="113"/>
    </location>
</feature>
<evidence type="ECO:0000256" key="1">
    <source>
        <dbReference type="SAM" id="MobiDB-lite"/>
    </source>
</evidence>
<dbReference type="AlphaFoldDB" id="A0A1Y6JS83"/>
<dbReference type="Pfam" id="PF08239">
    <property type="entry name" value="SH3_3"/>
    <property type="match status" value="1"/>
</dbReference>
<reference evidence="3 4" key="1">
    <citation type="submission" date="2017-05" db="EMBL/GenBank/DDBJ databases">
        <authorList>
            <person name="Song R."/>
            <person name="Chenine A.L."/>
            <person name="Ruprecht R.M."/>
        </authorList>
    </citation>
    <scope>NUCLEOTIDE SEQUENCE [LARGE SCALE GENOMIC DNA]</scope>
    <source>
        <strain evidence="3 4">CFBP 1590</strain>
    </source>
</reference>
<protein>
    <submittedName>
        <fullName evidence="3">Conserved hypothetical membrane protein</fullName>
    </submittedName>
</protein>
<dbReference type="Proteomes" id="UP000196842">
    <property type="component" value="Chromosome I"/>
</dbReference>
<sequence length="177" mass="18686">MRKKSQSWFVPLLILFAVLWAVGKKDTTPAPAQSGVLTAPSALESTSPASPSAPAPVSATEHFVSADNLNVRDQPSGKVVSKLKRGEKVQVFETRNEWARISIGGQSPKWLSSKSLCSGSGCYVAPKPRPSAQPPQPARQQTPAYGSSCPCSSGNVCIGPRGGRYCITSAGNKRYGV</sequence>
<dbReference type="KEGG" id="pvd:CFBP1590__5073"/>
<dbReference type="Gene3D" id="2.30.30.40">
    <property type="entry name" value="SH3 Domains"/>
    <property type="match status" value="1"/>
</dbReference>
<feature type="compositionally biased region" description="Pro residues" evidence="1">
    <location>
        <begin position="127"/>
        <end position="137"/>
    </location>
</feature>
<organism evidence="3 4">
    <name type="scientific">Pseudomonas viridiflava</name>
    <name type="common">Phytomonas viridiflava</name>
    <dbReference type="NCBI Taxonomy" id="33069"/>
    <lineage>
        <taxon>Bacteria</taxon>
        <taxon>Pseudomonadati</taxon>
        <taxon>Pseudomonadota</taxon>
        <taxon>Gammaproteobacteria</taxon>
        <taxon>Pseudomonadales</taxon>
        <taxon>Pseudomonadaceae</taxon>
        <taxon>Pseudomonas</taxon>
    </lineage>
</organism>
<evidence type="ECO:0000313" key="3">
    <source>
        <dbReference type="EMBL" id="SMS12659.1"/>
    </source>
</evidence>
<dbReference type="EMBL" id="LT855380">
    <property type="protein sequence ID" value="SMS12659.1"/>
    <property type="molecule type" value="Genomic_DNA"/>
</dbReference>
<feature type="region of interest" description="Disordered" evidence="1">
    <location>
        <begin position="126"/>
        <end position="146"/>
    </location>
</feature>
<accession>A0A1Y6JS83</accession>
<name>A0A1Y6JS83_PSEVI</name>
<gene>
    <name evidence="3" type="ORF">CFBP1590__5073</name>
</gene>
<evidence type="ECO:0000313" key="4">
    <source>
        <dbReference type="Proteomes" id="UP000196842"/>
    </source>
</evidence>
<dbReference type="InterPro" id="IPR003646">
    <property type="entry name" value="SH3-like_bac-type"/>
</dbReference>
<evidence type="ECO:0000259" key="2">
    <source>
        <dbReference type="Pfam" id="PF08239"/>
    </source>
</evidence>
<proteinExistence type="predicted"/>